<gene>
    <name evidence="1" type="ORF">DEBURN_LOCUS3611</name>
</gene>
<reference evidence="1" key="1">
    <citation type="submission" date="2021-06" db="EMBL/GenBank/DDBJ databases">
        <authorList>
            <person name="Kallberg Y."/>
            <person name="Tangrot J."/>
            <person name="Rosling A."/>
        </authorList>
    </citation>
    <scope>NUCLEOTIDE SEQUENCE</scope>
    <source>
        <strain evidence="1">AZ414A</strain>
    </source>
</reference>
<evidence type="ECO:0000313" key="1">
    <source>
        <dbReference type="EMBL" id="CAG8480095.1"/>
    </source>
</evidence>
<evidence type="ECO:0000313" key="2">
    <source>
        <dbReference type="Proteomes" id="UP000789706"/>
    </source>
</evidence>
<dbReference type="OrthoDB" id="2441724at2759"/>
<keyword evidence="2" id="KW-1185">Reference proteome</keyword>
<name>A0A9N8W7K6_9GLOM</name>
<comment type="caution">
    <text evidence="1">The sequence shown here is derived from an EMBL/GenBank/DDBJ whole genome shotgun (WGS) entry which is preliminary data.</text>
</comment>
<organism evidence="1 2">
    <name type="scientific">Diversispora eburnea</name>
    <dbReference type="NCBI Taxonomy" id="1213867"/>
    <lineage>
        <taxon>Eukaryota</taxon>
        <taxon>Fungi</taxon>
        <taxon>Fungi incertae sedis</taxon>
        <taxon>Mucoromycota</taxon>
        <taxon>Glomeromycotina</taxon>
        <taxon>Glomeromycetes</taxon>
        <taxon>Diversisporales</taxon>
        <taxon>Diversisporaceae</taxon>
        <taxon>Diversispora</taxon>
    </lineage>
</organism>
<protein>
    <submittedName>
        <fullName evidence="1">5226_t:CDS:1</fullName>
    </submittedName>
</protein>
<dbReference type="Proteomes" id="UP000789706">
    <property type="component" value="Unassembled WGS sequence"/>
</dbReference>
<dbReference type="AlphaFoldDB" id="A0A9N8W7K6"/>
<dbReference type="EMBL" id="CAJVPK010000234">
    <property type="protein sequence ID" value="CAG8480095.1"/>
    <property type="molecule type" value="Genomic_DNA"/>
</dbReference>
<proteinExistence type="predicted"/>
<sequence>MKLRWCCLCPSSQLKEILRQAIFENDSFYSVSGRIVPTYYRENKWPKMTVVISACVTTLSKVSNSNKCPLKVSLIGVPQEMPCTVGTDENVIFNPDDHDLTVKFLCLCC</sequence>
<accession>A0A9N8W7K6</accession>